<reference evidence="7 8" key="1">
    <citation type="submission" date="2014-11" db="EMBL/GenBank/DDBJ databases">
        <authorList>
            <person name="Zhu J."/>
            <person name="Qi W."/>
            <person name="Song R."/>
        </authorList>
    </citation>
    <scope>NUCLEOTIDE SEQUENCE [LARGE SCALE GENOMIC DNA]</scope>
</reference>
<feature type="compositionally biased region" description="Basic and acidic residues" evidence="5">
    <location>
        <begin position="65"/>
        <end position="74"/>
    </location>
</feature>
<keyword evidence="2" id="KW-0645">Protease</keyword>
<dbReference type="SMART" id="SM00228">
    <property type="entry name" value="PDZ"/>
    <property type="match status" value="1"/>
</dbReference>
<feature type="compositionally biased region" description="Basic and acidic residues" evidence="5">
    <location>
        <begin position="678"/>
        <end position="688"/>
    </location>
</feature>
<feature type="region of interest" description="Disordered" evidence="5">
    <location>
        <begin position="61"/>
        <end position="174"/>
    </location>
</feature>
<dbReference type="PROSITE" id="PS50106">
    <property type="entry name" value="PDZ"/>
    <property type="match status" value="1"/>
</dbReference>
<dbReference type="CDD" id="cd07560">
    <property type="entry name" value="Peptidase_S41_CPP"/>
    <property type="match status" value="1"/>
</dbReference>
<dbReference type="EMBL" id="CDMY01000356">
    <property type="protein sequence ID" value="CEM05181.1"/>
    <property type="molecule type" value="Genomic_DNA"/>
</dbReference>
<dbReference type="Proteomes" id="UP000041254">
    <property type="component" value="Unassembled WGS sequence"/>
</dbReference>
<dbReference type="SUPFAM" id="SSF52096">
    <property type="entry name" value="ClpP/crotonase"/>
    <property type="match status" value="1"/>
</dbReference>
<sequence length="975" mass="105344">MALLASYDPSWLAGSSACLRLIIAVAWLASEALGGALSDVAFIGSTPFRPQHAQRIRLSTRRTLFKKDAPEPTDKSGGQPQSFIDSLRDLAGTTQGGPPPTRQTKQQEPLTTNWLDGLIGKRKDEPATTRPSPPQTDPLASIRQRLGLDGETSGASSPPVSVSPPPSPSPPRPLLQVEVMNRTLSVPAPDVRSLPWGGIGSFVGGAVSGVILTFGLLLAPVQMIDEPVRRSVALFETILTDVERGYVEKVDTEKLFNTAVTAMLRSLDPYTEFENLQAASDLRENVAGRYGGVGLVIAVDRNPPQRVIDTATKEIDLILEAEKPKADSIGPMASTLRPFTASAEPIPQRIAPSPSPPSPSPPTSPSQRTSFPQRGKDPTGIIVMGAFEGYAFDAGMRVGDHLVEVEGRPVANLSPEEVKNMLRGPPDSQVNVAFIRDGVDGLQSVTLTRRLVRVPNVKLFQYLGSRDDGIGYIQLSGFSASSFAEMRVALRWLQQNAPRAGLDGVVLDLRGNPGGLLNSAVDIASLFVPKGSEIVSAQGRSFVRVAYKSTTEPVLDPSVKLVLLTNEATASAAEIVSGAIQDLDCGVIVGTGRTFGKGLVQNVEALPFDTALKYTVAKYYTPSGRCIQSVKYSEGGVNMADASTTTPNEDTQGTPTAPQETINGPSTTDPQSRRNGRRKTDDSDLRYLSDEISESERKVFKTRGGRYVRDGGGIEADVKVNLPKTSPLEITLISQGAMFDYAAEWSKFNEYRGEIDSQIDDIYDAFQGWVLERVKSGKIKLDTLYASQLNDLGTLLKELDRSDQSYTKAVEKGIQQLREDLAKEIKNDFVRNAKELKLDLADAIKQRYLPDTLRLSQNLQYDPMVATAIKLLQNNDQYQAVLTPRTAQRSLKADASAQTPAAQDTALSQTPTAERRPLRQLILGLSERVWGRSGGADVFPAEAGSGMRLPALSPSLPGGRQVLEQTSFVLADADR</sequence>
<dbReference type="InParanoid" id="A0A0G4F0N3"/>
<dbReference type="InterPro" id="IPR041489">
    <property type="entry name" value="PDZ_6"/>
</dbReference>
<dbReference type="CDD" id="cd06782">
    <property type="entry name" value="cpPDZ_CPP-like"/>
    <property type="match status" value="1"/>
</dbReference>
<dbReference type="VEuPathDB" id="CryptoDB:Vbra_14148"/>
<dbReference type="Pfam" id="PF03572">
    <property type="entry name" value="Peptidase_S41"/>
    <property type="match status" value="1"/>
</dbReference>
<dbReference type="InterPro" id="IPR029045">
    <property type="entry name" value="ClpP/crotonase-like_dom_sf"/>
</dbReference>
<evidence type="ECO:0000256" key="1">
    <source>
        <dbReference type="ARBA" id="ARBA00009179"/>
    </source>
</evidence>
<name>A0A0G4F0N3_VITBC</name>
<evidence type="ECO:0000256" key="5">
    <source>
        <dbReference type="SAM" id="MobiDB-lite"/>
    </source>
</evidence>
<feature type="compositionally biased region" description="Pro residues" evidence="5">
    <location>
        <begin position="161"/>
        <end position="173"/>
    </location>
</feature>
<feature type="compositionally biased region" description="Polar residues" evidence="5">
    <location>
        <begin position="641"/>
        <end position="670"/>
    </location>
</feature>
<dbReference type="AlphaFoldDB" id="A0A0G4F0N3"/>
<dbReference type="SMART" id="SM00245">
    <property type="entry name" value="TSPc"/>
    <property type="match status" value="1"/>
</dbReference>
<feature type="domain" description="PDZ" evidence="6">
    <location>
        <begin position="380"/>
        <end position="423"/>
    </location>
</feature>
<protein>
    <recommendedName>
        <fullName evidence="6">PDZ domain-containing protein</fullName>
    </recommendedName>
</protein>
<dbReference type="SUPFAM" id="SSF50156">
    <property type="entry name" value="PDZ domain-like"/>
    <property type="match status" value="1"/>
</dbReference>
<dbReference type="OMA" id="SKHHELT"/>
<dbReference type="GO" id="GO:0006508">
    <property type="term" value="P:proteolysis"/>
    <property type="evidence" value="ECO:0007669"/>
    <property type="project" value="UniProtKB-KW"/>
</dbReference>
<dbReference type="GO" id="GO:0004175">
    <property type="term" value="F:endopeptidase activity"/>
    <property type="evidence" value="ECO:0007669"/>
    <property type="project" value="TreeGrafter"/>
</dbReference>
<feature type="compositionally biased region" description="Pro residues" evidence="5">
    <location>
        <begin position="353"/>
        <end position="364"/>
    </location>
</feature>
<dbReference type="OrthoDB" id="43580at2759"/>
<evidence type="ECO:0000256" key="3">
    <source>
        <dbReference type="ARBA" id="ARBA00022801"/>
    </source>
</evidence>
<dbReference type="Pfam" id="PF17820">
    <property type="entry name" value="PDZ_6"/>
    <property type="match status" value="1"/>
</dbReference>
<organism evidence="7 8">
    <name type="scientific">Vitrella brassicaformis (strain CCMP3155)</name>
    <dbReference type="NCBI Taxonomy" id="1169540"/>
    <lineage>
        <taxon>Eukaryota</taxon>
        <taxon>Sar</taxon>
        <taxon>Alveolata</taxon>
        <taxon>Colpodellida</taxon>
        <taxon>Vitrellaceae</taxon>
        <taxon>Vitrella</taxon>
    </lineage>
</organism>
<feature type="region of interest" description="Disordered" evidence="5">
    <location>
        <begin position="346"/>
        <end position="378"/>
    </location>
</feature>
<keyword evidence="8" id="KW-1185">Reference proteome</keyword>
<dbReference type="InterPro" id="IPR004447">
    <property type="entry name" value="Peptidase_S41A"/>
</dbReference>
<evidence type="ECO:0000313" key="8">
    <source>
        <dbReference type="Proteomes" id="UP000041254"/>
    </source>
</evidence>
<evidence type="ECO:0000259" key="6">
    <source>
        <dbReference type="PROSITE" id="PS50106"/>
    </source>
</evidence>
<dbReference type="Gene3D" id="3.90.226.10">
    <property type="entry name" value="2-enoyl-CoA Hydratase, Chain A, domain 1"/>
    <property type="match status" value="1"/>
</dbReference>
<dbReference type="PhylomeDB" id="A0A0G4F0N3"/>
<evidence type="ECO:0000313" key="7">
    <source>
        <dbReference type="EMBL" id="CEM05181.1"/>
    </source>
</evidence>
<dbReference type="PANTHER" id="PTHR32060">
    <property type="entry name" value="TAIL-SPECIFIC PROTEASE"/>
    <property type="match status" value="1"/>
</dbReference>
<feature type="compositionally biased region" description="Polar residues" evidence="5">
    <location>
        <begin position="896"/>
        <end position="912"/>
    </location>
</feature>
<evidence type="ECO:0000256" key="2">
    <source>
        <dbReference type="ARBA" id="ARBA00022670"/>
    </source>
</evidence>
<dbReference type="STRING" id="1169540.A0A0G4F0N3"/>
<keyword evidence="3" id="KW-0378">Hydrolase</keyword>
<dbReference type="InterPro" id="IPR005151">
    <property type="entry name" value="Tail-specific_protease"/>
</dbReference>
<proteinExistence type="inferred from homology"/>
<dbReference type="InterPro" id="IPR001478">
    <property type="entry name" value="PDZ"/>
</dbReference>
<feature type="region of interest" description="Disordered" evidence="5">
    <location>
        <begin position="638"/>
        <end position="688"/>
    </location>
</feature>
<dbReference type="InterPro" id="IPR036034">
    <property type="entry name" value="PDZ_sf"/>
</dbReference>
<dbReference type="Gene3D" id="2.30.42.10">
    <property type="match status" value="1"/>
</dbReference>
<gene>
    <name evidence="7" type="ORF">Vbra_14148</name>
</gene>
<dbReference type="PANTHER" id="PTHR32060:SF22">
    <property type="entry name" value="CARBOXYL-TERMINAL-PROCESSING PEPTIDASE 3, CHLOROPLASTIC"/>
    <property type="match status" value="1"/>
</dbReference>
<feature type="region of interest" description="Disordered" evidence="5">
    <location>
        <begin position="889"/>
        <end position="913"/>
    </location>
</feature>
<comment type="similarity">
    <text evidence="1">Belongs to the peptidase S41A family.</text>
</comment>
<keyword evidence="4" id="KW-0720">Serine protease</keyword>
<dbReference type="GO" id="GO:0008236">
    <property type="term" value="F:serine-type peptidase activity"/>
    <property type="evidence" value="ECO:0007669"/>
    <property type="project" value="UniProtKB-KW"/>
</dbReference>
<evidence type="ECO:0000256" key="4">
    <source>
        <dbReference type="ARBA" id="ARBA00022825"/>
    </source>
</evidence>
<accession>A0A0G4F0N3</accession>